<dbReference type="InterPro" id="IPR011032">
    <property type="entry name" value="GroES-like_sf"/>
</dbReference>
<evidence type="ECO:0000313" key="4">
    <source>
        <dbReference type="EMBL" id="SSC68051.1"/>
    </source>
</evidence>
<evidence type="ECO:0000256" key="2">
    <source>
        <dbReference type="RuleBase" id="RU364000"/>
    </source>
</evidence>
<protein>
    <recommendedName>
        <fullName evidence="2">Zinc-type alcohol dehydrogenase-like protein</fullName>
    </recommendedName>
</protein>
<dbReference type="AlphaFoldDB" id="A0A376AJQ3"/>
<keyword evidence="5" id="KW-1185">Reference proteome</keyword>
<dbReference type="Proteomes" id="UP000254764">
    <property type="component" value="Unassembled WGS sequence"/>
</dbReference>
<feature type="domain" description="Enoyl reductase (ER)" evidence="3">
    <location>
        <begin position="16"/>
        <end position="335"/>
    </location>
</feature>
<evidence type="ECO:0000313" key="5">
    <source>
        <dbReference type="Proteomes" id="UP000254764"/>
    </source>
</evidence>
<dbReference type="InterPro" id="IPR020843">
    <property type="entry name" value="ER"/>
</dbReference>
<dbReference type="PANTHER" id="PTHR44154:SF1">
    <property type="entry name" value="QUINONE OXIDOREDUCTASE"/>
    <property type="match status" value="1"/>
</dbReference>
<sequence length="338" mass="36034">MRAVGYQTPQPIAAETSLVDIELPVPEATGHDLLVEVKAVSVNPVDTKVRSAAQPEPGQHRILGYDASGVVKAVGENVTLFKPGDAVFYAGVINRPGTNSEFHLVDERIVGLKPKSLSFAEAAAIPLTAITAYEMLFHRLKVRDEVVGANNALLVTGGAGGVGSMANQLARALTDLTIITTTSRPETSQWVRDLGAHHVLDHSNALAPQYAALGIGAPAFVFSVTRSDLHAADLLAIIAPQGRFGIIDEIKGGFDVMPFKGKAVSIHWESMFTRAVFQTADMIEQHKLLTHVAELVDSGQIRTTLTETLGTINAANLKKAHALIESGRTKGKIVLEGF</sequence>
<dbReference type="NCBIfam" id="TIGR02817">
    <property type="entry name" value="adh_fam_1"/>
    <property type="match status" value="1"/>
</dbReference>
<dbReference type="GO" id="GO:0016491">
    <property type="term" value="F:oxidoreductase activity"/>
    <property type="evidence" value="ECO:0007669"/>
    <property type="project" value="UniProtKB-KW"/>
</dbReference>
<keyword evidence="2" id="KW-0862">Zinc</keyword>
<proteinExistence type="inferred from homology"/>
<dbReference type="RefSeq" id="WP_115670599.1">
    <property type="nucleotide sequence ID" value="NZ_UEYP01000006.1"/>
</dbReference>
<dbReference type="InterPro" id="IPR051603">
    <property type="entry name" value="Zinc-ADH_QOR/CCCR"/>
</dbReference>
<dbReference type="STRING" id="1336235.GCA_000518785_01402"/>
<dbReference type="InterPro" id="IPR014182">
    <property type="entry name" value="ADH_Zn_typ-1"/>
</dbReference>
<dbReference type="CDD" id="cd08252">
    <property type="entry name" value="AL_MDR"/>
    <property type="match status" value="1"/>
</dbReference>
<name>A0A376AJQ3_9HYPH</name>
<dbReference type="InterPro" id="IPR036291">
    <property type="entry name" value="NAD(P)-bd_dom_sf"/>
</dbReference>
<dbReference type="Gene3D" id="3.90.180.10">
    <property type="entry name" value="Medium-chain alcohol dehydrogenases, catalytic domain"/>
    <property type="match status" value="1"/>
</dbReference>
<dbReference type="InterPro" id="IPR013154">
    <property type="entry name" value="ADH-like_N"/>
</dbReference>
<dbReference type="SUPFAM" id="SSF50129">
    <property type="entry name" value="GroES-like"/>
    <property type="match status" value="1"/>
</dbReference>
<reference evidence="5" key="1">
    <citation type="submission" date="2018-07" db="EMBL/GenBank/DDBJ databases">
        <authorList>
            <person name="Peiro R."/>
            <person name="Begona"/>
            <person name="Cbmso G."/>
            <person name="Lopez M."/>
            <person name="Gonzalez S."/>
        </authorList>
    </citation>
    <scope>NUCLEOTIDE SEQUENCE [LARGE SCALE GENOMIC DNA]</scope>
</reference>
<comment type="similarity">
    <text evidence="2">Belongs to the zinc-containing alcohol dehydrogenase family. Quinone oxidoreductase subfamily.</text>
</comment>
<evidence type="ECO:0000256" key="1">
    <source>
        <dbReference type="ARBA" id="ARBA00022857"/>
    </source>
</evidence>
<dbReference type="EMBL" id="UEYP01000006">
    <property type="protein sequence ID" value="SSC68051.1"/>
    <property type="molecule type" value="Genomic_DNA"/>
</dbReference>
<dbReference type="PANTHER" id="PTHR44154">
    <property type="entry name" value="QUINONE OXIDOREDUCTASE"/>
    <property type="match status" value="1"/>
</dbReference>
<accession>A0A376AJQ3</accession>
<dbReference type="SMART" id="SM00829">
    <property type="entry name" value="PKS_ER"/>
    <property type="match status" value="1"/>
</dbReference>
<dbReference type="GO" id="GO:0008270">
    <property type="term" value="F:zinc ion binding"/>
    <property type="evidence" value="ECO:0007669"/>
    <property type="project" value="InterPro"/>
</dbReference>
<keyword evidence="1" id="KW-0521">NADP</keyword>
<keyword evidence="2" id="KW-0479">Metal-binding</keyword>
<keyword evidence="2" id="KW-0560">Oxidoreductase</keyword>
<dbReference type="SUPFAM" id="SSF51735">
    <property type="entry name" value="NAD(P)-binding Rossmann-fold domains"/>
    <property type="match status" value="1"/>
</dbReference>
<dbReference type="Pfam" id="PF08240">
    <property type="entry name" value="ADH_N"/>
    <property type="match status" value="1"/>
</dbReference>
<dbReference type="Pfam" id="PF13602">
    <property type="entry name" value="ADH_zinc_N_2"/>
    <property type="match status" value="1"/>
</dbReference>
<organism evidence="4 5">
    <name type="scientific">Ciceribacter selenitireducens ATCC BAA-1503</name>
    <dbReference type="NCBI Taxonomy" id="1336235"/>
    <lineage>
        <taxon>Bacteria</taxon>
        <taxon>Pseudomonadati</taxon>
        <taxon>Pseudomonadota</taxon>
        <taxon>Alphaproteobacteria</taxon>
        <taxon>Hyphomicrobiales</taxon>
        <taxon>Rhizobiaceae</taxon>
        <taxon>Ciceribacter</taxon>
    </lineage>
</organism>
<dbReference type="Gene3D" id="3.40.50.720">
    <property type="entry name" value="NAD(P)-binding Rossmann-like Domain"/>
    <property type="match status" value="1"/>
</dbReference>
<dbReference type="OrthoDB" id="9785812at2"/>
<evidence type="ECO:0000259" key="3">
    <source>
        <dbReference type="SMART" id="SM00829"/>
    </source>
</evidence>
<gene>
    <name evidence="4" type="ORF">RHIZ70_3759</name>
</gene>